<evidence type="ECO:0000313" key="2">
    <source>
        <dbReference type="EMBL" id="KII73450.1"/>
    </source>
</evidence>
<evidence type="ECO:0000313" key="3">
    <source>
        <dbReference type="Proteomes" id="UP000031668"/>
    </source>
</evidence>
<protein>
    <submittedName>
        <fullName evidence="2">Uncharacterized protein</fullName>
    </submittedName>
</protein>
<proteinExistence type="predicted"/>
<sequence length="260" mass="29681">MSNKVFTIDVAFKITEPNGWYCLKSHRDVILNESDIFSHISDNVTIYILLESNRYYADISINTTSGNFIDVSSIVFRLYSTNDSQTWHPISRIVCSPKHLTFKTSTYFFISNINLTQLFDCSDDYLMLIKHLYFTLDHIDVSDISDIVGNLTKITYGKRGIFDQYEIDSLKNDQNIIRVGTITKGNNNKNHKLSTQLEITTNKSFGFAPRSSLSENMTLRRTENFLDVEKILPITALALIIVSIIVISYKSKKANSSTNL</sequence>
<organism evidence="2 3">
    <name type="scientific">Thelohanellus kitauei</name>
    <name type="common">Myxosporean</name>
    <dbReference type="NCBI Taxonomy" id="669202"/>
    <lineage>
        <taxon>Eukaryota</taxon>
        <taxon>Metazoa</taxon>
        <taxon>Cnidaria</taxon>
        <taxon>Myxozoa</taxon>
        <taxon>Myxosporea</taxon>
        <taxon>Bivalvulida</taxon>
        <taxon>Platysporina</taxon>
        <taxon>Myxobolidae</taxon>
        <taxon>Thelohanellus</taxon>
    </lineage>
</organism>
<dbReference type="EMBL" id="JWZT01000831">
    <property type="protein sequence ID" value="KII73450.1"/>
    <property type="molecule type" value="Genomic_DNA"/>
</dbReference>
<gene>
    <name evidence="2" type="ORF">RF11_10364</name>
</gene>
<comment type="caution">
    <text evidence="2">The sequence shown here is derived from an EMBL/GenBank/DDBJ whole genome shotgun (WGS) entry which is preliminary data.</text>
</comment>
<dbReference type="AlphaFoldDB" id="A0A0C2NAQ7"/>
<reference evidence="2 3" key="1">
    <citation type="journal article" date="2014" name="Genome Biol. Evol.">
        <title>The genome of the myxosporean Thelohanellus kitauei shows adaptations to nutrient acquisition within its fish host.</title>
        <authorList>
            <person name="Yang Y."/>
            <person name="Xiong J."/>
            <person name="Zhou Z."/>
            <person name="Huo F."/>
            <person name="Miao W."/>
            <person name="Ran C."/>
            <person name="Liu Y."/>
            <person name="Zhang J."/>
            <person name="Feng J."/>
            <person name="Wang M."/>
            <person name="Wang M."/>
            <person name="Wang L."/>
            <person name="Yao B."/>
        </authorList>
    </citation>
    <scope>NUCLEOTIDE SEQUENCE [LARGE SCALE GENOMIC DNA]</scope>
    <source>
        <strain evidence="2">Wuqing</strain>
    </source>
</reference>
<feature type="transmembrane region" description="Helical" evidence="1">
    <location>
        <begin position="231"/>
        <end position="249"/>
    </location>
</feature>
<keyword evidence="1" id="KW-1133">Transmembrane helix</keyword>
<keyword evidence="3" id="KW-1185">Reference proteome</keyword>
<keyword evidence="1" id="KW-0472">Membrane</keyword>
<accession>A0A0C2NAQ7</accession>
<dbReference type="Proteomes" id="UP000031668">
    <property type="component" value="Unassembled WGS sequence"/>
</dbReference>
<keyword evidence="1" id="KW-0812">Transmembrane</keyword>
<evidence type="ECO:0000256" key="1">
    <source>
        <dbReference type="SAM" id="Phobius"/>
    </source>
</evidence>
<name>A0A0C2NAQ7_THEKT</name>